<evidence type="ECO:0000313" key="1">
    <source>
        <dbReference type="EMBL" id="EUC46391.1"/>
    </source>
</evidence>
<reference evidence="1 2" key="1">
    <citation type="journal article" date="2013" name="PLoS Genet.">
        <title>Comparative genome structure, secondary metabolite, and effector coding capacity across Cochliobolus pathogens.</title>
        <authorList>
            <person name="Condon B.J."/>
            <person name="Leng Y."/>
            <person name="Wu D."/>
            <person name="Bushley K.E."/>
            <person name="Ohm R.A."/>
            <person name="Otillar R."/>
            <person name="Martin J."/>
            <person name="Schackwitz W."/>
            <person name="Grimwood J."/>
            <person name="MohdZainudin N."/>
            <person name="Xue C."/>
            <person name="Wang R."/>
            <person name="Manning V.A."/>
            <person name="Dhillon B."/>
            <person name="Tu Z.J."/>
            <person name="Steffenson B.J."/>
            <person name="Salamov A."/>
            <person name="Sun H."/>
            <person name="Lowry S."/>
            <person name="LaButti K."/>
            <person name="Han J."/>
            <person name="Copeland A."/>
            <person name="Lindquist E."/>
            <person name="Barry K."/>
            <person name="Schmutz J."/>
            <person name="Baker S.E."/>
            <person name="Ciuffetti L.M."/>
            <person name="Grigoriev I.V."/>
            <person name="Zhong S."/>
            <person name="Turgeon B.G."/>
        </authorList>
    </citation>
    <scope>NUCLEOTIDE SEQUENCE [LARGE SCALE GENOMIC DNA]</scope>
    <source>
        <strain evidence="1 2">ATCC 44560</strain>
    </source>
</reference>
<organism evidence="1 2">
    <name type="scientific">Bipolaris oryzae ATCC 44560</name>
    <dbReference type="NCBI Taxonomy" id="930090"/>
    <lineage>
        <taxon>Eukaryota</taxon>
        <taxon>Fungi</taxon>
        <taxon>Dikarya</taxon>
        <taxon>Ascomycota</taxon>
        <taxon>Pezizomycotina</taxon>
        <taxon>Dothideomycetes</taxon>
        <taxon>Pleosporomycetidae</taxon>
        <taxon>Pleosporales</taxon>
        <taxon>Pleosporineae</taxon>
        <taxon>Pleosporaceae</taxon>
        <taxon>Bipolaris</taxon>
    </lineage>
</organism>
<dbReference type="AlphaFoldDB" id="W6ZRR9"/>
<dbReference type="Proteomes" id="UP000054032">
    <property type="component" value="Unassembled WGS sequence"/>
</dbReference>
<evidence type="ECO:0000313" key="2">
    <source>
        <dbReference type="Proteomes" id="UP000054032"/>
    </source>
</evidence>
<proteinExistence type="predicted"/>
<gene>
    <name evidence="1" type="ORF">COCMIDRAFT_25599</name>
</gene>
<sequence>MRTTLDTYTQQNTIPLLFMATNRNACQPGDLVSVDASPRSGLRSGVGPSPPHIASFPAVGNGQNRYLAAGFLRPAEILPAIPLMLAMRNLPSRVLHSQQSLAIPDPSYAFIVSTVGVSLR</sequence>
<dbReference type="RefSeq" id="XP_007687094.1">
    <property type="nucleotide sequence ID" value="XM_007688904.1"/>
</dbReference>
<dbReference type="HOGENOM" id="CLU_2049276_0_0_1"/>
<dbReference type="EMBL" id="KI963967">
    <property type="protein sequence ID" value="EUC46391.1"/>
    <property type="molecule type" value="Genomic_DNA"/>
</dbReference>
<protein>
    <submittedName>
        <fullName evidence="1">Uncharacterized protein</fullName>
    </submittedName>
</protein>
<keyword evidence="2" id="KW-1185">Reference proteome</keyword>
<name>W6ZRR9_COCMI</name>
<dbReference type="KEGG" id="bor:COCMIDRAFT_25599"/>
<accession>W6ZRR9</accession>
<dbReference type="GeneID" id="19120791"/>